<feature type="compositionally biased region" description="Polar residues" evidence="1">
    <location>
        <begin position="450"/>
        <end position="466"/>
    </location>
</feature>
<comment type="caution">
    <text evidence="2">The sequence shown here is derived from an EMBL/GenBank/DDBJ whole genome shotgun (WGS) entry which is preliminary data.</text>
</comment>
<organism evidence="2 3">
    <name type="scientific">Botrytis elliptica</name>
    <dbReference type="NCBI Taxonomy" id="278938"/>
    <lineage>
        <taxon>Eukaryota</taxon>
        <taxon>Fungi</taxon>
        <taxon>Dikarya</taxon>
        <taxon>Ascomycota</taxon>
        <taxon>Pezizomycotina</taxon>
        <taxon>Leotiomycetes</taxon>
        <taxon>Helotiales</taxon>
        <taxon>Sclerotiniaceae</taxon>
        <taxon>Botrytis</taxon>
    </lineage>
</organism>
<evidence type="ECO:0000313" key="3">
    <source>
        <dbReference type="Proteomes" id="UP000297229"/>
    </source>
</evidence>
<feature type="region of interest" description="Disordered" evidence="1">
    <location>
        <begin position="450"/>
        <end position="483"/>
    </location>
</feature>
<dbReference type="AlphaFoldDB" id="A0A4Z1JHY5"/>
<keyword evidence="3" id="KW-1185">Reference proteome</keyword>
<evidence type="ECO:0008006" key="4">
    <source>
        <dbReference type="Google" id="ProtNLM"/>
    </source>
</evidence>
<dbReference type="SUPFAM" id="SSF52540">
    <property type="entry name" value="P-loop containing nucleoside triphosphate hydrolases"/>
    <property type="match status" value="1"/>
</dbReference>
<accession>A0A4Z1JHY5</accession>
<name>A0A4Z1JHY5_9HELO</name>
<dbReference type="EMBL" id="PQXM01000368">
    <property type="protein sequence ID" value="TGO73325.1"/>
    <property type="molecule type" value="Genomic_DNA"/>
</dbReference>
<reference evidence="2 3" key="1">
    <citation type="submission" date="2017-12" db="EMBL/GenBank/DDBJ databases">
        <title>Comparative genomics of Botrytis spp.</title>
        <authorList>
            <person name="Valero-Jimenez C.A."/>
            <person name="Tapia P."/>
            <person name="Veloso J."/>
            <person name="Silva-Moreno E."/>
            <person name="Staats M."/>
            <person name="Valdes J.H."/>
            <person name="Van Kan J.A.L."/>
        </authorList>
    </citation>
    <scope>NUCLEOTIDE SEQUENCE [LARGE SCALE GENOMIC DNA]</scope>
    <source>
        <strain evidence="2 3">Be9601</strain>
    </source>
</reference>
<dbReference type="InterPro" id="IPR027417">
    <property type="entry name" value="P-loop_NTPase"/>
</dbReference>
<dbReference type="Proteomes" id="UP000297229">
    <property type="component" value="Unassembled WGS sequence"/>
</dbReference>
<evidence type="ECO:0000256" key="1">
    <source>
        <dbReference type="SAM" id="MobiDB-lite"/>
    </source>
</evidence>
<gene>
    <name evidence="2" type="ORF">BELL_0370g00010</name>
</gene>
<feature type="compositionally biased region" description="Basic and acidic residues" evidence="1">
    <location>
        <begin position="469"/>
        <end position="483"/>
    </location>
</feature>
<protein>
    <recommendedName>
        <fullName evidence="4">Zona occludens toxin N-terminal domain-containing protein</fullName>
    </recommendedName>
</protein>
<sequence length="513" mass="56995">MVSNQKNTEESEYAIHLELLNDDPTGHDRDNQQYITPVFTAPLRNQIQQYGLIAGQSSILANSENQKDPRLFYNIAAPFSSFICGSQGSGKSHTLSCLLENCLANSSVSKVKKPLSALLFHYDAFIGDVKGTPCEAAYLASNSDIKVRVLCPPTNVRAIRRTYGDIKGVKVQELCIDETDLTTQRMLSLMAVKTSEELPLYLHSITRILRVLRIAHQISGKPFHYGEFKKHLEDLRLTNGQEGPLTQRLDTLESFMPIEQRKTMSPAPLKRGKGTDWSIKAGELTIVDLSCPCVTVEAASSLFNMCLSLFLEEKSNIGKVVALDEAHKYMSNNTDDALTGNLLSTIRLQRHLGTRIFISTQEPTISPALIDLCSMTIVHRFSSPEWLKCLRSHVAALHNSGSNSQDDESTRRDVFKEIVTLRVGEALLFAPEAMIYKDCDRINSLPSDESVDTTTLTINGESSNGLSERGNRKAIERDNDNDSQELRKLGTDYVKIKVRARLTNDGGRSVLAA</sequence>
<proteinExistence type="predicted"/>
<dbReference type="Gene3D" id="3.40.50.300">
    <property type="entry name" value="P-loop containing nucleotide triphosphate hydrolases"/>
    <property type="match status" value="1"/>
</dbReference>
<evidence type="ECO:0000313" key="2">
    <source>
        <dbReference type="EMBL" id="TGO73325.1"/>
    </source>
</evidence>
<dbReference type="STRING" id="278938.A0A4Z1JHY5"/>